<reference evidence="2 3" key="1">
    <citation type="submission" date="2019-05" db="EMBL/GenBank/DDBJ databases">
        <title>Another draft genome of Portunus trituberculatus and its Hox gene families provides insights of decapod evolution.</title>
        <authorList>
            <person name="Jeong J.-H."/>
            <person name="Song I."/>
            <person name="Kim S."/>
            <person name="Choi T."/>
            <person name="Kim D."/>
            <person name="Ryu S."/>
            <person name="Kim W."/>
        </authorList>
    </citation>
    <scope>NUCLEOTIDE SEQUENCE [LARGE SCALE GENOMIC DNA]</scope>
    <source>
        <tissue evidence="2">Muscle</tissue>
    </source>
</reference>
<name>A0A5B7IIQ9_PORTR</name>
<dbReference type="Proteomes" id="UP000324222">
    <property type="component" value="Unassembled WGS sequence"/>
</dbReference>
<feature type="region of interest" description="Disordered" evidence="1">
    <location>
        <begin position="37"/>
        <end position="64"/>
    </location>
</feature>
<evidence type="ECO:0000313" key="3">
    <source>
        <dbReference type="Proteomes" id="UP000324222"/>
    </source>
</evidence>
<proteinExistence type="predicted"/>
<evidence type="ECO:0000256" key="1">
    <source>
        <dbReference type="SAM" id="MobiDB-lite"/>
    </source>
</evidence>
<organism evidence="2 3">
    <name type="scientific">Portunus trituberculatus</name>
    <name type="common">Swimming crab</name>
    <name type="synonym">Neptunus trituberculatus</name>
    <dbReference type="NCBI Taxonomy" id="210409"/>
    <lineage>
        <taxon>Eukaryota</taxon>
        <taxon>Metazoa</taxon>
        <taxon>Ecdysozoa</taxon>
        <taxon>Arthropoda</taxon>
        <taxon>Crustacea</taxon>
        <taxon>Multicrustacea</taxon>
        <taxon>Malacostraca</taxon>
        <taxon>Eumalacostraca</taxon>
        <taxon>Eucarida</taxon>
        <taxon>Decapoda</taxon>
        <taxon>Pleocyemata</taxon>
        <taxon>Brachyura</taxon>
        <taxon>Eubrachyura</taxon>
        <taxon>Portunoidea</taxon>
        <taxon>Portunidae</taxon>
        <taxon>Portuninae</taxon>
        <taxon>Portunus</taxon>
    </lineage>
</organism>
<comment type="caution">
    <text evidence="2">The sequence shown here is derived from an EMBL/GenBank/DDBJ whole genome shotgun (WGS) entry which is preliminary data.</text>
</comment>
<gene>
    <name evidence="2" type="ORF">E2C01_076370</name>
</gene>
<protein>
    <submittedName>
        <fullName evidence="2">Uncharacterized protein</fullName>
    </submittedName>
</protein>
<dbReference type="EMBL" id="VSRR010057841">
    <property type="protein sequence ID" value="MPC81739.1"/>
    <property type="molecule type" value="Genomic_DNA"/>
</dbReference>
<accession>A0A5B7IIQ9</accession>
<evidence type="ECO:0000313" key="2">
    <source>
        <dbReference type="EMBL" id="MPC81739.1"/>
    </source>
</evidence>
<keyword evidence="3" id="KW-1185">Reference proteome</keyword>
<dbReference type="AlphaFoldDB" id="A0A5B7IIQ9"/>
<dbReference type="OrthoDB" id="248495at2759"/>
<sequence length="139" mass="15418">MPPPSTTKAQTHANVTTTATLPYAESETGLSVIMEASQELRSSSSSSGCTTSNTLPGHSVHGLSHPGNFSLSTVHVSRVHHQSQPEEEVSTQLYLRHLTCFHIYFMKLYQRSGQLSDYIKDVANLQYIYSGTLRYEQNV</sequence>